<proteinExistence type="predicted"/>
<accession>A0A3P3XGD8</accession>
<dbReference type="EMBL" id="FWDM01000007">
    <property type="protein sequence ID" value="SLM10891.1"/>
    <property type="molecule type" value="Genomic_DNA"/>
</dbReference>
<dbReference type="AlphaFoldDB" id="A0A3P3XGD8"/>
<name>A0A3P3XGD8_9SPIR</name>
<evidence type="ECO:0000313" key="1">
    <source>
        <dbReference type="EMBL" id="SLM10891.1"/>
    </source>
</evidence>
<gene>
    <name evidence="1" type="ORF">SPIROBIBN47_150157</name>
</gene>
<protein>
    <recommendedName>
        <fullName evidence="2">Lipoprotein</fullName>
    </recommendedName>
</protein>
<evidence type="ECO:0008006" key="2">
    <source>
        <dbReference type="Google" id="ProtNLM"/>
    </source>
</evidence>
<reference evidence="1" key="1">
    <citation type="submission" date="2017-02" db="EMBL/GenBank/DDBJ databases">
        <authorList>
            <person name="Regsiter A."/>
            <person name="William W."/>
        </authorList>
    </citation>
    <scope>NUCLEOTIDE SEQUENCE</scope>
    <source>
        <strain evidence="1">Bib</strain>
    </source>
</reference>
<dbReference type="PROSITE" id="PS51257">
    <property type="entry name" value="PROKAR_LIPOPROTEIN"/>
    <property type="match status" value="1"/>
</dbReference>
<dbReference type="SUPFAM" id="SSF63825">
    <property type="entry name" value="YWTD domain"/>
    <property type="match status" value="1"/>
</dbReference>
<dbReference type="SUPFAM" id="SSF63829">
    <property type="entry name" value="Calcium-dependent phosphotriesterase"/>
    <property type="match status" value="1"/>
</dbReference>
<sequence length="371" mass="38297">MNKLWQRIGRPVLFAGMIAVLLAGLAGCDLFLSPQGSSAVVFAVDSKNGNVYEIDADKAESAAVPLVSTQQNATGKMIISGTKAFLAVASWQNTSPGLYWFDLSSKTPAVAQIGPKISAQYICIASSTKGYVSSADWAGTYANAVYPFNPSSPSAGFGTAISGFDAGFYPQDVAYVDDGNGTGRVFVADNGNGKVYRLNAEGTLVEKSFAASAGGTTGLLAGEFDSNGDGVAEAGVFVANSGGYDANWNPLPGSIDFIPLGASSDADVVVVQSDLSATALAFLDATHLAATSYGHTWLIDLSKLASDASRLTEIKTSSGASFGSMDIAVREGYAYVPDGAQTVYRFGLNSPTTAIPTGKSGEMITNIAVRQ</sequence>
<organism evidence="1">
    <name type="scientific">uncultured spirochete</name>
    <dbReference type="NCBI Taxonomy" id="156406"/>
    <lineage>
        <taxon>Bacteria</taxon>
        <taxon>Pseudomonadati</taxon>
        <taxon>Spirochaetota</taxon>
        <taxon>Spirochaetia</taxon>
        <taxon>Spirochaetales</taxon>
        <taxon>environmental samples</taxon>
    </lineage>
</organism>